<evidence type="ECO:0000313" key="2">
    <source>
        <dbReference type="Proteomes" id="UP001055811"/>
    </source>
</evidence>
<keyword evidence="2" id="KW-1185">Reference proteome</keyword>
<reference evidence="2" key="1">
    <citation type="journal article" date="2022" name="Mol. Ecol. Resour.">
        <title>The genomes of chicory, endive, great burdock and yacon provide insights into Asteraceae palaeo-polyploidization history and plant inulin production.</title>
        <authorList>
            <person name="Fan W."/>
            <person name="Wang S."/>
            <person name="Wang H."/>
            <person name="Wang A."/>
            <person name="Jiang F."/>
            <person name="Liu H."/>
            <person name="Zhao H."/>
            <person name="Xu D."/>
            <person name="Zhang Y."/>
        </authorList>
    </citation>
    <scope>NUCLEOTIDE SEQUENCE [LARGE SCALE GENOMIC DNA]</scope>
    <source>
        <strain evidence="2">cv. Punajuju</strain>
    </source>
</reference>
<evidence type="ECO:0000313" key="1">
    <source>
        <dbReference type="EMBL" id="KAI3700306.1"/>
    </source>
</evidence>
<dbReference type="Proteomes" id="UP001055811">
    <property type="component" value="Linkage Group LG08"/>
</dbReference>
<organism evidence="1 2">
    <name type="scientific">Cichorium intybus</name>
    <name type="common">Chicory</name>
    <dbReference type="NCBI Taxonomy" id="13427"/>
    <lineage>
        <taxon>Eukaryota</taxon>
        <taxon>Viridiplantae</taxon>
        <taxon>Streptophyta</taxon>
        <taxon>Embryophyta</taxon>
        <taxon>Tracheophyta</taxon>
        <taxon>Spermatophyta</taxon>
        <taxon>Magnoliopsida</taxon>
        <taxon>eudicotyledons</taxon>
        <taxon>Gunneridae</taxon>
        <taxon>Pentapetalae</taxon>
        <taxon>asterids</taxon>
        <taxon>campanulids</taxon>
        <taxon>Asterales</taxon>
        <taxon>Asteraceae</taxon>
        <taxon>Cichorioideae</taxon>
        <taxon>Cichorieae</taxon>
        <taxon>Cichoriinae</taxon>
        <taxon>Cichorium</taxon>
    </lineage>
</organism>
<dbReference type="EMBL" id="CM042016">
    <property type="protein sequence ID" value="KAI3700306.1"/>
    <property type="molecule type" value="Genomic_DNA"/>
</dbReference>
<reference evidence="1 2" key="2">
    <citation type="journal article" date="2022" name="Mol. Ecol. Resour.">
        <title>The genomes of chicory, endive, great burdock and yacon provide insights into Asteraceae paleo-polyploidization history and plant inulin production.</title>
        <authorList>
            <person name="Fan W."/>
            <person name="Wang S."/>
            <person name="Wang H."/>
            <person name="Wang A."/>
            <person name="Jiang F."/>
            <person name="Liu H."/>
            <person name="Zhao H."/>
            <person name="Xu D."/>
            <person name="Zhang Y."/>
        </authorList>
    </citation>
    <scope>NUCLEOTIDE SEQUENCE [LARGE SCALE GENOMIC DNA]</scope>
    <source>
        <strain evidence="2">cv. Punajuju</strain>
        <tissue evidence="1">Leaves</tissue>
    </source>
</reference>
<gene>
    <name evidence="1" type="ORF">L2E82_44932</name>
</gene>
<accession>A0ACB8ZS50</accession>
<proteinExistence type="predicted"/>
<sequence>MDFLVCLVVLIFFSFFVFHYKRQNLQTLIVRIWLPLVMIPEVLINLHRIHDLLADYLNLSGGTFMLRGPWFANMDMLFTTDPLDIHHVLSKNFPNYPKGENFREIFDVLGDGIFNVDGHLWEIQRKTILSLFRKPNFQSVFEAIVWNKVESGLLPVIESISKPGKDMDLQEIFQRFTFDTICKLLLDYDPQSLSLDFRSLPCQKSFIDTEESLLYRHFTPPIFWKLQQLLGVGNEKKLSEACKTVDHFICKFLARIQDDSSNMEREHEKENFGLATSMFRELKDQSGNYGDPNKFIKDTIVSLIGAGKDTTSATLSWFFYLVARNPIVEDKIREEIHTFLGEKEWKSIDFGKLVYLHGALCEALRLYPPVPFNHKCALQPEILPNGHKVGQNTKIMLYYYGMGRMKNIWGEDCNEFKPERWILKEGGIKHEPSYKFPAFYGGPRTCLGKDMSLTQIKIVASTIIYYYHIELVEGHPVSPSASIILQMKHGLKARLTKRSEVNL</sequence>
<comment type="caution">
    <text evidence="1">The sequence shown here is derived from an EMBL/GenBank/DDBJ whole genome shotgun (WGS) entry which is preliminary data.</text>
</comment>
<name>A0ACB8ZS50_CICIN</name>
<protein>
    <submittedName>
        <fullName evidence="1">Uncharacterized protein</fullName>
    </submittedName>
</protein>